<accession>A0A378JHU9</accession>
<evidence type="ECO:0000313" key="1">
    <source>
        <dbReference type="EMBL" id="STX50886.1"/>
    </source>
</evidence>
<protein>
    <recommendedName>
        <fullName evidence="3">2OG-Fe(II) oxygenase</fullName>
    </recommendedName>
</protein>
<sequence length="265" mass="30904">MATTKQILEELKQQSYIQLPFDLTEAQIEQAIIAFFQFLDEPKEIKQVINFSIAPNHRRGDVGYQQRQADDHIYNDNKEFFHFHPAIFDRFQGYLAEQQIVANFLHQARLIWDIVYNFVLNIFTLLEPVYPGIVDKIFATSKSHILLRFLKYDWQQSGKYLAKPHYDAGSFTLAIAESCPGLRIGRDPRDLKIIKHKPNHAIFMLSSNYQKIINTSDLFPAWHDVIQLDENLIGQPFARWALVAFIDGHGVEALPRTETHKWFTT</sequence>
<dbReference type="Gene3D" id="2.60.120.330">
    <property type="entry name" value="B-lactam Antibiotic, Isopenicillin N Synthase, Chain"/>
    <property type="match status" value="1"/>
</dbReference>
<dbReference type="SUPFAM" id="SSF51197">
    <property type="entry name" value="Clavaminate synthase-like"/>
    <property type="match status" value="1"/>
</dbReference>
<reference evidence="1 2" key="1">
    <citation type="submission" date="2018-06" db="EMBL/GenBank/DDBJ databases">
        <authorList>
            <consortium name="Pathogen Informatics"/>
            <person name="Doyle S."/>
        </authorList>
    </citation>
    <scope>NUCLEOTIDE SEQUENCE [LARGE SCALE GENOMIC DNA]</scope>
    <source>
        <strain evidence="1 2">NCTC13316</strain>
    </source>
</reference>
<name>A0A378JHU9_9GAMM</name>
<dbReference type="Proteomes" id="UP000254794">
    <property type="component" value="Unassembled WGS sequence"/>
</dbReference>
<gene>
    <name evidence="1" type="ORF">NCTC13316_00974</name>
</gene>
<dbReference type="OrthoDB" id="5635381at2"/>
<dbReference type="InterPro" id="IPR027443">
    <property type="entry name" value="IPNS-like_sf"/>
</dbReference>
<dbReference type="RefSeq" id="WP_115330561.1">
    <property type="nucleotide sequence ID" value="NZ_CAAAHP010000007.1"/>
</dbReference>
<proteinExistence type="predicted"/>
<organism evidence="1 2">
    <name type="scientific">Legionella busanensis</name>
    <dbReference type="NCBI Taxonomy" id="190655"/>
    <lineage>
        <taxon>Bacteria</taxon>
        <taxon>Pseudomonadati</taxon>
        <taxon>Pseudomonadota</taxon>
        <taxon>Gammaproteobacteria</taxon>
        <taxon>Legionellales</taxon>
        <taxon>Legionellaceae</taxon>
        <taxon>Legionella</taxon>
    </lineage>
</organism>
<evidence type="ECO:0000313" key="2">
    <source>
        <dbReference type="Proteomes" id="UP000254794"/>
    </source>
</evidence>
<dbReference type="AlphaFoldDB" id="A0A378JHU9"/>
<keyword evidence="2" id="KW-1185">Reference proteome</keyword>
<evidence type="ECO:0008006" key="3">
    <source>
        <dbReference type="Google" id="ProtNLM"/>
    </source>
</evidence>
<dbReference type="EMBL" id="UGOD01000001">
    <property type="protein sequence ID" value="STX50886.1"/>
    <property type="molecule type" value="Genomic_DNA"/>
</dbReference>